<dbReference type="EMBL" id="MN740991">
    <property type="protein sequence ID" value="QHU21674.1"/>
    <property type="molecule type" value="Genomic_DNA"/>
</dbReference>
<name>A0A6C0KYU1_9ZZZZ</name>
<proteinExistence type="predicted"/>
<dbReference type="InterPro" id="IPR029063">
    <property type="entry name" value="SAM-dependent_MTases_sf"/>
</dbReference>
<accession>A0A6C0KYU1</accession>
<evidence type="ECO:0008006" key="2">
    <source>
        <dbReference type="Google" id="ProtNLM"/>
    </source>
</evidence>
<sequence>MIYNIQVNNGNRSSLINYINKKKIYDKFTVIDIGGTMNGWSIPYIDALVDFNEQKEDSMEKLEEGVNSENNKETKKNKPLFFNCDITHPDSWIPILEYVEQNGKFDFCICTHTLEDIMNPGFVCEQICKIAKEGYLAFPSKYRELCRNVDNQMHNYRGYIHHRWIFTVRDNDKKLVAFPKINYLDSEPRFDQIANPDNECCDLNFFWKDNIEFEYLNNNFLGPNVGAVLKYYDKLLESGYM</sequence>
<dbReference type="Gene3D" id="3.40.50.150">
    <property type="entry name" value="Vaccinia Virus protein VP39"/>
    <property type="match status" value="1"/>
</dbReference>
<organism evidence="1">
    <name type="scientific">viral metagenome</name>
    <dbReference type="NCBI Taxonomy" id="1070528"/>
    <lineage>
        <taxon>unclassified sequences</taxon>
        <taxon>metagenomes</taxon>
        <taxon>organismal metagenomes</taxon>
    </lineage>
</organism>
<evidence type="ECO:0000313" key="1">
    <source>
        <dbReference type="EMBL" id="QHU21674.1"/>
    </source>
</evidence>
<protein>
    <recommendedName>
        <fullName evidence="2">Methyltransferase</fullName>
    </recommendedName>
</protein>
<reference evidence="1" key="1">
    <citation type="journal article" date="2020" name="Nature">
        <title>Giant virus diversity and host interactions through global metagenomics.</title>
        <authorList>
            <person name="Schulz F."/>
            <person name="Roux S."/>
            <person name="Paez-Espino D."/>
            <person name="Jungbluth S."/>
            <person name="Walsh D.A."/>
            <person name="Denef V.J."/>
            <person name="McMahon K.D."/>
            <person name="Konstantinidis K.T."/>
            <person name="Eloe-Fadrosh E.A."/>
            <person name="Kyrpides N.C."/>
            <person name="Woyke T."/>
        </authorList>
    </citation>
    <scope>NUCLEOTIDE SEQUENCE</scope>
    <source>
        <strain evidence="1">GVMAG-S-3300013094-109</strain>
    </source>
</reference>
<dbReference type="AlphaFoldDB" id="A0A6C0KYU1"/>